<evidence type="ECO:0000256" key="6">
    <source>
        <dbReference type="ARBA" id="ARBA00023136"/>
    </source>
</evidence>
<dbReference type="AlphaFoldDB" id="A0ABD1Q127"/>
<evidence type="ECO:0000256" key="2">
    <source>
        <dbReference type="ARBA" id="ARBA00007141"/>
    </source>
</evidence>
<dbReference type="Proteomes" id="UP001604336">
    <property type="component" value="Unassembled WGS sequence"/>
</dbReference>
<reference evidence="10" key="1">
    <citation type="submission" date="2024-07" db="EMBL/GenBank/DDBJ databases">
        <title>Two chromosome-level genome assemblies of Korean endemic species Abeliophyllum distichum and Forsythia ovata (Oleaceae).</title>
        <authorList>
            <person name="Jang H."/>
        </authorList>
    </citation>
    <scope>NUCLEOTIDE SEQUENCE [LARGE SCALE GENOMIC DNA]</scope>
</reference>
<keyword evidence="4" id="KW-0256">Endoplasmic reticulum</keyword>
<organism evidence="9 10">
    <name type="scientific">Abeliophyllum distichum</name>
    <dbReference type="NCBI Taxonomy" id="126358"/>
    <lineage>
        <taxon>Eukaryota</taxon>
        <taxon>Viridiplantae</taxon>
        <taxon>Streptophyta</taxon>
        <taxon>Embryophyta</taxon>
        <taxon>Tracheophyta</taxon>
        <taxon>Spermatophyta</taxon>
        <taxon>Magnoliopsida</taxon>
        <taxon>eudicotyledons</taxon>
        <taxon>Gunneridae</taxon>
        <taxon>Pentapetalae</taxon>
        <taxon>asterids</taxon>
        <taxon>lamiids</taxon>
        <taxon>Lamiales</taxon>
        <taxon>Oleaceae</taxon>
        <taxon>Forsythieae</taxon>
        <taxon>Abeliophyllum</taxon>
    </lineage>
</organism>
<keyword evidence="6 8" id="KW-0472">Membrane</keyword>
<evidence type="ECO:0000256" key="7">
    <source>
        <dbReference type="SAM" id="MobiDB-lite"/>
    </source>
</evidence>
<feature type="compositionally biased region" description="Low complexity" evidence="7">
    <location>
        <begin position="7"/>
        <end position="22"/>
    </location>
</feature>
<evidence type="ECO:0000256" key="3">
    <source>
        <dbReference type="ARBA" id="ARBA00022692"/>
    </source>
</evidence>
<sequence>MRTIVLTPNSSKSTTTTESNQSENRDRYYFPGCRKDENCDCEICIASINATLDLMPQSINRSSLTKLSSSKSMISRSPVSFNTSSADISTPKGSAPTRPISVFPTLYSAARGSFNKNKRRKREWGYEVVIVWLVLGLNMVFAAEYGISWMISGVLKPKLSPDFVKNLGEKSLVLKDLNSRMSFLENELLGVVNKGVSNCSSVDSVWKISQDGLLLNSRCTLYKSIKEEVSIWGWPLQTDGLLTAECSPRSFTIVSGKVSEWLNGEAKYLIRQVNSSWIQRKWGASAVRFDPNTWLLEYRQSFLMQNPRLVSEAVKFLKFRLAREFEKMKLQFWLLSAFGSQYTDFTGGRNPVPT</sequence>
<name>A0ABD1Q127_9LAMI</name>
<dbReference type="GO" id="GO:0016853">
    <property type="term" value="F:isomerase activity"/>
    <property type="evidence" value="ECO:0007669"/>
    <property type="project" value="UniProtKB-KW"/>
</dbReference>
<dbReference type="PANTHER" id="PTHR10868">
    <property type="entry name" value="SIGMA 1-TYPE OPIOID RECEPTOR-RELATED"/>
    <property type="match status" value="1"/>
</dbReference>
<dbReference type="Pfam" id="PF04622">
    <property type="entry name" value="ERG2_Sigma1R"/>
    <property type="match status" value="1"/>
</dbReference>
<comment type="subcellular location">
    <subcellularLocation>
        <location evidence="1">Endoplasmic reticulum membrane</location>
    </subcellularLocation>
</comment>
<evidence type="ECO:0000256" key="1">
    <source>
        <dbReference type="ARBA" id="ARBA00004586"/>
    </source>
</evidence>
<gene>
    <name evidence="9" type="ORF">Adt_38023</name>
</gene>
<feature type="region of interest" description="Disordered" evidence="7">
    <location>
        <begin position="1"/>
        <end position="25"/>
    </location>
</feature>
<dbReference type="PANTHER" id="PTHR10868:SF1">
    <property type="entry name" value="SIGMA NON-OPIOID INTRACELLULAR RECEPTOR 1"/>
    <property type="match status" value="1"/>
</dbReference>
<keyword evidence="9" id="KW-0413">Isomerase</keyword>
<protein>
    <submittedName>
        <fullName evidence="9">C-8 sterol isomerase</fullName>
    </submittedName>
</protein>
<comment type="similarity">
    <text evidence="2">Belongs to the ERG2 family.</text>
</comment>
<comment type="caution">
    <text evidence="9">The sequence shown here is derived from an EMBL/GenBank/DDBJ whole genome shotgun (WGS) entry which is preliminary data.</text>
</comment>
<proteinExistence type="inferred from homology"/>
<keyword evidence="5 8" id="KW-1133">Transmembrane helix</keyword>
<dbReference type="InterPro" id="IPR006716">
    <property type="entry name" value="ERG2_sigma1_rcpt-like"/>
</dbReference>
<evidence type="ECO:0000313" key="10">
    <source>
        <dbReference type="Proteomes" id="UP001604336"/>
    </source>
</evidence>
<dbReference type="EMBL" id="JBFOLK010000012">
    <property type="protein sequence ID" value="KAL2469887.1"/>
    <property type="molecule type" value="Genomic_DNA"/>
</dbReference>
<accession>A0ABD1Q127</accession>
<evidence type="ECO:0000256" key="8">
    <source>
        <dbReference type="SAM" id="Phobius"/>
    </source>
</evidence>
<keyword evidence="10" id="KW-1185">Reference proteome</keyword>
<feature type="transmembrane region" description="Helical" evidence="8">
    <location>
        <begin position="124"/>
        <end position="151"/>
    </location>
</feature>
<dbReference type="GO" id="GO:0005789">
    <property type="term" value="C:endoplasmic reticulum membrane"/>
    <property type="evidence" value="ECO:0007669"/>
    <property type="project" value="UniProtKB-SubCell"/>
</dbReference>
<evidence type="ECO:0000256" key="5">
    <source>
        <dbReference type="ARBA" id="ARBA00022989"/>
    </source>
</evidence>
<keyword evidence="3 8" id="KW-0812">Transmembrane</keyword>
<evidence type="ECO:0000313" key="9">
    <source>
        <dbReference type="EMBL" id="KAL2469887.1"/>
    </source>
</evidence>
<evidence type="ECO:0000256" key="4">
    <source>
        <dbReference type="ARBA" id="ARBA00022824"/>
    </source>
</evidence>